<reference evidence="2 3" key="1">
    <citation type="journal article" date="2025" name="Microbiol. Resour. Announc.">
        <title>Draft genome sequences for Neonectria magnoliae and Neonectria punicea, canker pathogens of Liriodendron tulipifera and Acer saccharum in West Virginia.</title>
        <authorList>
            <person name="Petronek H.M."/>
            <person name="Kasson M.T."/>
            <person name="Metheny A.M."/>
            <person name="Stauder C.M."/>
            <person name="Lovett B."/>
            <person name="Lynch S.C."/>
            <person name="Garnas J.R."/>
            <person name="Kasson L.R."/>
            <person name="Stajich J.E."/>
        </authorList>
    </citation>
    <scope>NUCLEOTIDE SEQUENCE [LARGE SCALE GENOMIC DNA]</scope>
    <source>
        <strain evidence="2 3">NRRL 64653</strain>
    </source>
</reference>
<protein>
    <submittedName>
        <fullName evidence="2">Uncharacterized protein</fullName>
    </submittedName>
</protein>
<feature type="compositionally biased region" description="Basic and acidic residues" evidence="1">
    <location>
        <begin position="163"/>
        <end position="186"/>
    </location>
</feature>
<organism evidence="2 3">
    <name type="scientific">Neonectria punicea</name>
    <dbReference type="NCBI Taxonomy" id="979145"/>
    <lineage>
        <taxon>Eukaryota</taxon>
        <taxon>Fungi</taxon>
        <taxon>Dikarya</taxon>
        <taxon>Ascomycota</taxon>
        <taxon>Pezizomycotina</taxon>
        <taxon>Sordariomycetes</taxon>
        <taxon>Hypocreomycetidae</taxon>
        <taxon>Hypocreales</taxon>
        <taxon>Nectriaceae</taxon>
        <taxon>Neonectria</taxon>
    </lineage>
</organism>
<keyword evidence="3" id="KW-1185">Reference proteome</keyword>
<dbReference type="Proteomes" id="UP001498476">
    <property type="component" value="Unassembled WGS sequence"/>
</dbReference>
<evidence type="ECO:0000256" key="1">
    <source>
        <dbReference type="SAM" id="MobiDB-lite"/>
    </source>
</evidence>
<evidence type="ECO:0000313" key="2">
    <source>
        <dbReference type="EMBL" id="KAK7417543.1"/>
    </source>
</evidence>
<feature type="compositionally biased region" description="Basic and acidic residues" evidence="1">
    <location>
        <begin position="211"/>
        <end position="221"/>
    </location>
</feature>
<proteinExistence type="predicted"/>
<comment type="caution">
    <text evidence="2">The sequence shown here is derived from an EMBL/GenBank/DDBJ whole genome shotgun (WGS) entry which is preliminary data.</text>
</comment>
<feature type="region of interest" description="Disordered" evidence="1">
    <location>
        <begin position="157"/>
        <end position="221"/>
    </location>
</feature>
<accession>A0ABR1H9I8</accession>
<evidence type="ECO:0000313" key="3">
    <source>
        <dbReference type="Proteomes" id="UP001498476"/>
    </source>
</evidence>
<sequence>MENAPSKRFKAMLQPNPTVTDVVSGYPQYNGNTKKQRQWYYQAKDLWREWGWKLNELERETWKREVKSLKLIPDAKSVFDHNFSHKGQSMLWTHWTFLKIMFSLESLIGTEVAVYAQMKFPEADITLWEPNTHGPTTDWRFIHARSENSSRVIQQIQANRARTRTEERRTSDISSTERNEHRHDDLQQLPTYSYDAPSRKRKQLPDLDAPDESRERSEIQGEIDCLKGELDRAVWRIEILERRK</sequence>
<name>A0ABR1H9I8_9HYPO</name>
<gene>
    <name evidence="2" type="ORF">QQX98_004508</name>
</gene>
<dbReference type="EMBL" id="JAZAVJ010000056">
    <property type="protein sequence ID" value="KAK7417543.1"/>
    <property type="molecule type" value="Genomic_DNA"/>
</dbReference>